<proteinExistence type="predicted"/>
<feature type="transmembrane region" description="Helical" evidence="1">
    <location>
        <begin position="19"/>
        <end position="36"/>
    </location>
</feature>
<comment type="caution">
    <text evidence="2">The sequence shown here is derived from an EMBL/GenBank/DDBJ whole genome shotgun (WGS) entry which is preliminary data.</text>
</comment>
<evidence type="ECO:0000313" key="2">
    <source>
        <dbReference type="EMBL" id="MEQ2554894.1"/>
    </source>
</evidence>
<reference evidence="2" key="1">
    <citation type="submission" date="2024-03" db="EMBL/GenBank/DDBJ databases">
        <title>Human intestinal bacterial collection.</title>
        <authorList>
            <person name="Pauvert C."/>
            <person name="Hitch T.C.A."/>
            <person name="Clavel T."/>
        </authorList>
    </citation>
    <scope>NUCLEOTIDE SEQUENCE [LARGE SCALE GENOMIC DNA]</scope>
    <source>
        <strain evidence="2">CLA-AA-H89B</strain>
    </source>
</reference>
<dbReference type="Pfam" id="PF19601">
    <property type="entry name" value="DUF6106"/>
    <property type="match status" value="1"/>
</dbReference>
<keyword evidence="3" id="KW-1185">Reference proteome</keyword>
<dbReference type="EMBL" id="JBBMFS010000005">
    <property type="protein sequence ID" value="MEQ2554894.1"/>
    <property type="molecule type" value="Genomic_DNA"/>
</dbReference>
<keyword evidence="1" id="KW-1133">Transmembrane helix</keyword>
<feature type="transmembrane region" description="Helical" evidence="1">
    <location>
        <begin position="42"/>
        <end position="61"/>
    </location>
</feature>
<keyword evidence="1" id="KW-0472">Membrane</keyword>
<sequence>MYNITTEQILKTKAPKQAAVFKTVMILACILAVTTIPSTYALGILLTAIFVVFTVILFKYYNAEYEYSLVDGELTIDKIMSQSMRKRCGVYNIAKASMLAKPTCQAALGMEHKKLRTAEYTSNTAPEKTVVLYTMDASNEMVRIILEPDEKMLEALRAGVPKAADRMDE</sequence>
<accession>A0ABV1H5B1</accession>
<dbReference type="Proteomes" id="UP001546774">
    <property type="component" value="Unassembled WGS sequence"/>
</dbReference>
<dbReference type="InterPro" id="IPR046088">
    <property type="entry name" value="DUF6106"/>
</dbReference>
<protein>
    <submittedName>
        <fullName evidence="2">DUF6106 family protein</fullName>
    </submittedName>
</protein>
<keyword evidence="1" id="KW-0812">Transmembrane</keyword>
<organism evidence="2 3">
    <name type="scientific">Lachnospira intestinalis</name>
    <dbReference type="NCBI Taxonomy" id="3133158"/>
    <lineage>
        <taxon>Bacteria</taxon>
        <taxon>Bacillati</taxon>
        <taxon>Bacillota</taxon>
        <taxon>Clostridia</taxon>
        <taxon>Lachnospirales</taxon>
        <taxon>Lachnospiraceae</taxon>
        <taxon>Lachnospira</taxon>
    </lineage>
</organism>
<name>A0ABV1H5B1_9FIRM</name>
<evidence type="ECO:0000256" key="1">
    <source>
        <dbReference type="SAM" id="Phobius"/>
    </source>
</evidence>
<gene>
    <name evidence="2" type="ORF">WMO37_07655</name>
</gene>
<evidence type="ECO:0000313" key="3">
    <source>
        <dbReference type="Proteomes" id="UP001546774"/>
    </source>
</evidence>